<dbReference type="InterPro" id="IPR008979">
    <property type="entry name" value="Galactose-bd-like_sf"/>
</dbReference>
<evidence type="ECO:0000313" key="2">
    <source>
        <dbReference type="Proteomes" id="UP000198707"/>
    </source>
</evidence>
<dbReference type="SUPFAM" id="SSF49785">
    <property type="entry name" value="Galactose-binding domain-like"/>
    <property type="match status" value="1"/>
</dbReference>
<keyword evidence="2" id="KW-1185">Reference proteome</keyword>
<dbReference type="STRING" id="1144548.SAMN05443287_103616"/>
<proteinExistence type="predicted"/>
<reference evidence="2" key="1">
    <citation type="submission" date="2016-10" db="EMBL/GenBank/DDBJ databases">
        <authorList>
            <person name="Varghese N."/>
            <person name="Submissions S."/>
        </authorList>
    </citation>
    <scope>NUCLEOTIDE SEQUENCE [LARGE SCALE GENOMIC DNA]</scope>
    <source>
        <strain evidence="2">CGMCC 4.7038</strain>
    </source>
</reference>
<accession>A0A1H6XSS9</accession>
<protein>
    <recommendedName>
        <fullName evidence="3">CBM6 domain-containing protein</fullName>
    </recommendedName>
</protein>
<name>A0A1H6XSS9_9ACTN</name>
<gene>
    <name evidence="1" type="ORF">SAMN05443287_103616</name>
</gene>
<dbReference type="Proteomes" id="UP000198707">
    <property type="component" value="Unassembled WGS sequence"/>
</dbReference>
<evidence type="ECO:0000313" key="1">
    <source>
        <dbReference type="EMBL" id="SEJ27942.1"/>
    </source>
</evidence>
<dbReference type="AlphaFoldDB" id="A0A1H6XSS9"/>
<evidence type="ECO:0008006" key="3">
    <source>
        <dbReference type="Google" id="ProtNLM"/>
    </source>
</evidence>
<dbReference type="EMBL" id="FNYV01000003">
    <property type="protein sequence ID" value="SEJ27942.1"/>
    <property type="molecule type" value="Genomic_DNA"/>
</dbReference>
<dbReference type="Gene3D" id="2.60.120.260">
    <property type="entry name" value="Galactose-binding domain-like"/>
    <property type="match status" value="1"/>
</dbReference>
<sequence length="116" mass="12282">MEAEDPGNVLSEGAGIATCPTCEGGARVRYIGRLTANLTTAAAGRRTVTVTYQVKGDRSLMISINGAAPTTHRLSGTDWDTPRTFRYTATIPAGQVSMTFYNDTGPAPDIDKITIS</sequence>
<organism evidence="1 2">
    <name type="scientific">Micromonospora phaseoli</name>
    <dbReference type="NCBI Taxonomy" id="1144548"/>
    <lineage>
        <taxon>Bacteria</taxon>
        <taxon>Bacillati</taxon>
        <taxon>Actinomycetota</taxon>
        <taxon>Actinomycetes</taxon>
        <taxon>Micromonosporales</taxon>
        <taxon>Micromonosporaceae</taxon>
        <taxon>Micromonospora</taxon>
    </lineage>
</organism>